<evidence type="ECO:0000313" key="12">
    <source>
        <dbReference type="Proteomes" id="UP000196386"/>
    </source>
</evidence>
<dbReference type="GO" id="GO:0003941">
    <property type="term" value="F:L-serine ammonia-lyase activity"/>
    <property type="evidence" value="ECO:0007669"/>
    <property type="project" value="TreeGrafter"/>
</dbReference>
<evidence type="ECO:0000256" key="3">
    <source>
        <dbReference type="ARBA" id="ARBA00010869"/>
    </source>
</evidence>
<dbReference type="GO" id="GO:0004794">
    <property type="term" value="F:threonine deaminase activity"/>
    <property type="evidence" value="ECO:0007669"/>
    <property type="project" value="UniProtKB-EC"/>
</dbReference>
<dbReference type="EMBL" id="CZBE01000006">
    <property type="protein sequence ID" value="CUP53964.1"/>
    <property type="molecule type" value="Genomic_DNA"/>
</dbReference>
<gene>
    <name evidence="9" type="primary">tdcB</name>
    <name evidence="10" type="ORF">B5F11_05470</name>
    <name evidence="9" type="ORF">ERS852551_01122</name>
</gene>
<evidence type="ECO:0000313" key="10">
    <source>
        <dbReference type="EMBL" id="OUP70455.1"/>
    </source>
</evidence>
<dbReference type="InterPro" id="IPR005789">
    <property type="entry name" value="Thr_deHydtase_catblc"/>
</dbReference>
<evidence type="ECO:0000313" key="11">
    <source>
        <dbReference type="Proteomes" id="UP000095765"/>
    </source>
</evidence>
<evidence type="ECO:0000259" key="8">
    <source>
        <dbReference type="Pfam" id="PF00291"/>
    </source>
</evidence>
<dbReference type="OrthoDB" id="9811476at2"/>
<comment type="pathway">
    <text evidence="7">Amino-acid degradation; L-threonine degradation via propanoate pathway; propanoate from L-threonine: step 1/4.</text>
</comment>
<dbReference type="InterPro" id="IPR036052">
    <property type="entry name" value="TrpB-like_PALP_sf"/>
</dbReference>
<evidence type="ECO:0000256" key="2">
    <source>
        <dbReference type="ARBA" id="ARBA00001933"/>
    </source>
</evidence>
<comment type="cofactor">
    <cofactor evidence="2 7">
        <name>pyridoxal 5'-phosphate</name>
        <dbReference type="ChEBI" id="CHEBI:597326"/>
    </cofactor>
</comment>
<reference evidence="9 11" key="1">
    <citation type="submission" date="2015-09" db="EMBL/GenBank/DDBJ databases">
        <authorList>
            <consortium name="Pathogen Informatics"/>
        </authorList>
    </citation>
    <scope>NUCLEOTIDE SEQUENCE [LARGE SCALE GENOMIC DNA]</scope>
    <source>
        <strain evidence="9 11">2789STDY5834939</strain>
    </source>
</reference>
<reference evidence="10" key="3">
    <citation type="journal article" date="2018" name="BMC Genomics">
        <title>Whole genome sequencing and function prediction of 133 gut anaerobes isolated from chicken caecum in pure cultures.</title>
        <authorList>
            <person name="Medvecky M."/>
            <person name="Cejkova D."/>
            <person name="Polansky O."/>
            <person name="Karasova D."/>
            <person name="Kubasova T."/>
            <person name="Cizek A."/>
            <person name="Rychlik I."/>
        </authorList>
    </citation>
    <scope>NUCLEOTIDE SEQUENCE</scope>
    <source>
        <strain evidence="10">An175</strain>
    </source>
</reference>
<accession>A0A174NYX6</accession>
<dbReference type="InterPro" id="IPR050147">
    <property type="entry name" value="Ser/Thr_Dehydratase"/>
</dbReference>
<dbReference type="GO" id="GO:0000166">
    <property type="term" value="F:nucleotide binding"/>
    <property type="evidence" value="ECO:0007669"/>
    <property type="project" value="UniProtKB-KW"/>
</dbReference>
<evidence type="ECO:0000256" key="4">
    <source>
        <dbReference type="ARBA" id="ARBA00022898"/>
    </source>
</evidence>
<dbReference type="InterPro" id="IPR001926">
    <property type="entry name" value="TrpB-like_PALP"/>
</dbReference>
<organism evidence="9 11">
    <name type="scientific">Anaerotruncus colihominis</name>
    <dbReference type="NCBI Taxonomy" id="169435"/>
    <lineage>
        <taxon>Bacteria</taxon>
        <taxon>Bacillati</taxon>
        <taxon>Bacillota</taxon>
        <taxon>Clostridia</taxon>
        <taxon>Eubacteriales</taxon>
        <taxon>Oscillospiraceae</taxon>
        <taxon>Anaerotruncus</taxon>
    </lineage>
</organism>
<keyword evidence="5 7" id="KW-0456">Lyase</keyword>
<name>A0A174NYX6_9FIRM</name>
<evidence type="ECO:0000313" key="9">
    <source>
        <dbReference type="EMBL" id="CUP53964.1"/>
    </source>
</evidence>
<comment type="similarity">
    <text evidence="3 7">Belongs to the serine/threonine dehydratase family.</text>
</comment>
<dbReference type="PANTHER" id="PTHR48078:SF6">
    <property type="entry name" value="L-THREONINE DEHYDRATASE CATABOLIC TDCB"/>
    <property type="match status" value="1"/>
</dbReference>
<dbReference type="RefSeq" id="WP_006877280.1">
    <property type="nucleotide sequence ID" value="NZ_CABIWA010000003.1"/>
</dbReference>
<sequence length="399" mass="42524">MTIREIERAAAGLRDVIHSIPVSSSKTFSDMSGAELYMKCENLQKTGSFKVRGAYNKIARLAGEGVREVVASSAGNHAQGVAFASTSLGVQSTIVMPRSAPLAKAAATEGYGARVLLYGDCYDEAYSKALEIQQETGAVFVHPFNDEDVVAGQGTIALEILRDIPTVDTVIIPAGGGGLLAGMAFCIKQINPRIQVVGVQAQGADAIVRSFREKKLVATKTSTTIADGIAVRVPGDLTVGLIAQYVDEMVTVNDDEIAEAILLLLERTKMVVEPAGAASLAAAINRKLDLSGRRVVCLLSGGNIDMGFIQKIVERGLVARGRQLQFTTILPDIPGTLGHFTALLAKTGANITVLSHDRMHADLHLNETFVRVTCEVGGREHGKEVVRTLEENGYRVILD</sequence>
<evidence type="ECO:0000256" key="6">
    <source>
        <dbReference type="ARBA" id="ARBA00025527"/>
    </source>
</evidence>
<proteinExistence type="inferred from homology"/>
<dbReference type="PANTHER" id="PTHR48078">
    <property type="entry name" value="THREONINE DEHYDRATASE, MITOCHONDRIAL-RELATED"/>
    <property type="match status" value="1"/>
</dbReference>
<evidence type="ECO:0000256" key="5">
    <source>
        <dbReference type="ARBA" id="ARBA00023239"/>
    </source>
</evidence>
<dbReference type="GO" id="GO:0070689">
    <property type="term" value="P:L-threonine catabolic process to propionate"/>
    <property type="evidence" value="ECO:0007669"/>
    <property type="project" value="UniProtKB-UniPathway"/>
</dbReference>
<dbReference type="GO" id="GO:0009097">
    <property type="term" value="P:isoleucine biosynthetic process"/>
    <property type="evidence" value="ECO:0007669"/>
    <property type="project" value="TreeGrafter"/>
</dbReference>
<dbReference type="EC" id="4.3.1.19" evidence="7"/>
<comment type="subunit">
    <text evidence="7">In the native structure, TdcB is in a dimeric form, whereas in the TdcB-AMP complex, it exists in a tetrameric form (dimer of dimers).</text>
</comment>
<reference evidence="12" key="2">
    <citation type="submission" date="2017-04" db="EMBL/GenBank/DDBJ databases">
        <title>Function of individual gut microbiota members based on whole genome sequencing of pure cultures obtained from chicken caecum.</title>
        <authorList>
            <person name="Medvecky M."/>
            <person name="Cejkova D."/>
            <person name="Polansky O."/>
            <person name="Karasova D."/>
            <person name="Kubasova T."/>
            <person name="Cizek A."/>
            <person name="Rychlik I."/>
        </authorList>
    </citation>
    <scope>NUCLEOTIDE SEQUENCE [LARGE SCALE GENOMIC DNA]</scope>
    <source>
        <strain evidence="12">An175</strain>
    </source>
</reference>
<dbReference type="AlphaFoldDB" id="A0A174NYX6"/>
<evidence type="ECO:0000256" key="7">
    <source>
        <dbReference type="RuleBase" id="RU363083"/>
    </source>
</evidence>
<dbReference type="GO" id="GO:0006565">
    <property type="term" value="P:L-serine catabolic process"/>
    <property type="evidence" value="ECO:0007669"/>
    <property type="project" value="TreeGrafter"/>
</dbReference>
<dbReference type="NCBIfam" id="TIGR01127">
    <property type="entry name" value="ilvA_1Cterm"/>
    <property type="match status" value="1"/>
</dbReference>
<dbReference type="EMBL" id="NFKP01000004">
    <property type="protein sequence ID" value="OUP70455.1"/>
    <property type="molecule type" value="Genomic_DNA"/>
</dbReference>
<dbReference type="SUPFAM" id="SSF53686">
    <property type="entry name" value="Tryptophan synthase beta subunit-like PLP-dependent enzymes"/>
    <property type="match status" value="1"/>
</dbReference>
<dbReference type="CDD" id="cd01562">
    <property type="entry name" value="Thr-dehyd"/>
    <property type="match status" value="1"/>
</dbReference>
<dbReference type="Pfam" id="PF00291">
    <property type="entry name" value="PALP"/>
    <property type="match status" value="1"/>
</dbReference>
<dbReference type="InterPro" id="IPR044561">
    <property type="entry name" value="ACT_ThrD-II-like"/>
</dbReference>
<dbReference type="Proteomes" id="UP000196386">
    <property type="component" value="Unassembled WGS sequence"/>
</dbReference>
<dbReference type="CDD" id="cd04886">
    <property type="entry name" value="ACT_ThrD-II-like"/>
    <property type="match status" value="1"/>
</dbReference>
<dbReference type="Proteomes" id="UP000095765">
    <property type="component" value="Unassembled WGS sequence"/>
</dbReference>
<keyword evidence="4 7" id="KW-0663">Pyridoxal phosphate</keyword>
<keyword evidence="7" id="KW-0547">Nucleotide-binding</keyword>
<comment type="catalytic activity">
    <reaction evidence="1 7">
        <text>L-threonine = 2-oxobutanoate + NH4(+)</text>
        <dbReference type="Rhea" id="RHEA:22108"/>
        <dbReference type="ChEBI" id="CHEBI:16763"/>
        <dbReference type="ChEBI" id="CHEBI:28938"/>
        <dbReference type="ChEBI" id="CHEBI:57926"/>
        <dbReference type="EC" id="4.3.1.19"/>
    </reaction>
</comment>
<evidence type="ECO:0000256" key="1">
    <source>
        <dbReference type="ARBA" id="ARBA00001274"/>
    </source>
</evidence>
<feature type="domain" description="Tryptophan synthase beta chain-like PALP" evidence="8">
    <location>
        <begin position="17"/>
        <end position="301"/>
    </location>
</feature>
<comment type="function">
    <text evidence="6 7">Catalyzes the anaerobic formation of alpha-ketobutyrate and ammonia from threonine in a two-step reaction. The first step involved a dehydration of threonine and a production of enamine intermediates (aminocrotonate), which tautomerizes to its imine form (iminobutyrate). Both intermediates are unstable and short-lived. The second step is the nonenzymatic hydrolysis of the enamine/imine intermediates to form 2-ketobutyrate and free ammonia. In the low water environment of the cell, the second step is accelerated by RidA.</text>
</comment>
<dbReference type="UniPathway" id="UPA00052">
    <property type="reaction ID" value="UER00507"/>
</dbReference>
<dbReference type="FunFam" id="3.40.50.1100:FF:000007">
    <property type="entry name" value="L-threonine dehydratase catabolic TdcB"/>
    <property type="match status" value="1"/>
</dbReference>
<dbReference type="GeneID" id="72465141"/>
<protein>
    <recommendedName>
        <fullName evidence="7">L-threonine dehydratase catabolic TdcB</fullName>
        <ecNumber evidence="7">4.3.1.19</ecNumber>
    </recommendedName>
    <alternativeName>
        <fullName evidence="7">Threonine deaminase</fullName>
    </alternativeName>
</protein>
<dbReference type="Gene3D" id="3.40.50.1100">
    <property type="match status" value="2"/>
</dbReference>